<feature type="transmembrane region" description="Helical" evidence="1">
    <location>
        <begin position="378"/>
        <end position="395"/>
    </location>
</feature>
<keyword evidence="1" id="KW-0812">Transmembrane</keyword>
<keyword evidence="1" id="KW-0472">Membrane</keyword>
<dbReference type="Gene3D" id="3.40.50.720">
    <property type="entry name" value="NAD(P)-binding Rossmann-like Domain"/>
    <property type="match status" value="1"/>
</dbReference>
<evidence type="ECO:0000313" key="3">
    <source>
        <dbReference type="EMBL" id="OAH96393.1"/>
    </source>
</evidence>
<protein>
    <submittedName>
        <fullName evidence="3">NAD-dependent dehydratase</fullName>
    </submittedName>
</protein>
<reference evidence="3 4" key="1">
    <citation type="submission" date="2016-03" db="EMBL/GenBank/DDBJ databases">
        <authorList>
            <person name="Ploux O."/>
        </authorList>
    </citation>
    <scope>NUCLEOTIDE SEQUENCE [LARGE SCALE GENOMIC DNA]</scope>
    <source>
        <strain evidence="3 4">R-45363</strain>
    </source>
</reference>
<feature type="transmembrane region" description="Helical" evidence="1">
    <location>
        <begin position="312"/>
        <end position="333"/>
    </location>
</feature>
<dbReference type="OrthoDB" id="9776313at2"/>
<dbReference type="InterPro" id="IPR016040">
    <property type="entry name" value="NAD(P)-bd_dom"/>
</dbReference>
<dbReference type="RefSeq" id="WP_064010760.1">
    <property type="nucleotide sequence ID" value="NZ_LUUG01000133.1"/>
</dbReference>
<dbReference type="PANTHER" id="PTHR12126:SF11">
    <property type="entry name" value="NADH DEHYDROGENASE [UBIQUINONE] 1 ALPHA SUBCOMPLEX SUBUNIT 9, MITOCHONDRIAL"/>
    <property type="match status" value="1"/>
</dbReference>
<evidence type="ECO:0000259" key="2">
    <source>
        <dbReference type="Pfam" id="PF13460"/>
    </source>
</evidence>
<dbReference type="SUPFAM" id="SSF51735">
    <property type="entry name" value="NAD(P)-binding Rossmann-fold domains"/>
    <property type="match status" value="1"/>
</dbReference>
<proteinExistence type="predicted"/>
<evidence type="ECO:0000313" key="4">
    <source>
        <dbReference type="Proteomes" id="UP000078090"/>
    </source>
</evidence>
<dbReference type="InterPro" id="IPR051207">
    <property type="entry name" value="ComplexI_NDUFA9_subunit"/>
</dbReference>
<keyword evidence="1" id="KW-1133">Transmembrane helix</keyword>
<dbReference type="InterPro" id="IPR036291">
    <property type="entry name" value="NAD(P)-bd_dom_sf"/>
</dbReference>
<dbReference type="PANTHER" id="PTHR12126">
    <property type="entry name" value="NADH-UBIQUINONE OXIDOREDUCTASE 39 KDA SUBUNIT-RELATED"/>
    <property type="match status" value="1"/>
</dbReference>
<organism evidence="3 4">
    <name type="scientific">Methylomonas methanica</name>
    <dbReference type="NCBI Taxonomy" id="421"/>
    <lineage>
        <taxon>Bacteria</taxon>
        <taxon>Pseudomonadati</taxon>
        <taxon>Pseudomonadota</taxon>
        <taxon>Gammaproteobacteria</taxon>
        <taxon>Methylococcales</taxon>
        <taxon>Methylococcaceae</taxon>
        <taxon>Methylomonas</taxon>
    </lineage>
</organism>
<dbReference type="Pfam" id="PF13460">
    <property type="entry name" value="NAD_binding_10"/>
    <property type="match status" value="1"/>
</dbReference>
<name>A0A177LT14_METMH</name>
<accession>A0A177LT14</accession>
<dbReference type="InterPro" id="IPR025695">
    <property type="entry name" value="DoxX-like"/>
</dbReference>
<feature type="transmembrane region" description="Helical" evidence="1">
    <location>
        <begin position="353"/>
        <end position="371"/>
    </location>
</feature>
<dbReference type="Proteomes" id="UP000078090">
    <property type="component" value="Unassembled WGS sequence"/>
</dbReference>
<dbReference type="GO" id="GO:0044877">
    <property type="term" value="F:protein-containing complex binding"/>
    <property type="evidence" value="ECO:0007669"/>
    <property type="project" value="TreeGrafter"/>
</dbReference>
<evidence type="ECO:0000256" key="1">
    <source>
        <dbReference type="SAM" id="Phobius"/>
    </source>
</evidence>
<comment type="caution">
    <text evidence="3">The sequence shown here is derived from an EMBL/GenBank/DDBJ whole genome shotgun (WGS) entry which is preliminary data.</text>
</comment>
<gene>
    <name evidence="3" type="ORF">A1332_22510</name>
</gene>
<feature type="domain" description="NAD(P)-binding" evidence="2">
    <location>
        <begin position="7"/>
        <end position="150"/>
    </location>
</feature>
<sequence>MNILLTGATGFIGNAVLRELLRQGHQVTACCRHPERLLIDHPNLTPLKLDFAKAGAIDSWLPLLQNIDAIVNCVGIIAENNNRSFAQLQTQAPVALFEAGAQAGVKKIVQLSALGADADAESAYHLSKKAADVALQELVVDWFVLQPSLVYGHGGQSSGLFHAFAALPVHLLPDGGYQLLQPIHIDDVAATVCRCLEPAVSGRKTLALVGPSPITYADWLQGLRRRLGKPMAKTCSIPYHYAMTMAGLGKWLDEPILSKDNVAMLNRGNSADSGPLTQFLGRAPVNLNEQWFEQAASQAERWHAGLYFFKPLLLYTIAFVWLWSGITSLFFYPHQLSYQLLAPLGVNGLGAPIALYGLAAMDIAMGLATLVRFRINKLLLWQFWIVLGYSLVVALRLPEFVFHPFGPLLKNLPFLMCLLMVRAIEGEQS</sequence>
<dbReference type="Pfam" id="PF13781">
    <property type="entry name" value="DoxX_3"/>
    <property type="match status" value="1"/>
</dbReference>
<dbReference type="CDD" id="cd05271">
    <property type="entry name" value="NDUFA9_like_SDR_a"/>
    <property type="match status" value="1"/>
</dbReference>
<dbReference type="EMBL" id="LUUG01000133">
    <property type="protein sequence ID" value="OAH96393.1"/>
    <property type="molecule type" value="Genomic_DNA"/>
</dbReference>
<dbReference type="AlphaFoldDB" id="A0A177LT14"/>